<dbReference type="SUPFAM" id="SSF51658">
    <property type="entry name" value="Xylose isomerase-like"/>
    <property type="match status" value="1"/>
</dbReference>
<keyword evidence="7" id="KW-0540">Nuclease</keyword>
<feature type="binding site" evidence="7">
    <location>
        <position position="152"/>
    </location>
    <ligand>
        <name>Zn(2+)</name>
        <dbReference type="ChEBI" id="CHEBI:29105"/>
        <label>1</label>
    </ligand>
</feature>
<evidence type="ECO:0000256" key="1">
    <source>
        <dbReference type="ARBA" id="ARBA00005340"/>
    </source>
</evidence>
<dbReference type="GO" id="GO:0003906">
    <property type="term" value="F:DNA-(apurinic or apyrimidinic site) endonuclease activity"/>
    <property type="evidence" value="ECO:0007669"/>
    <property type="project" value="TreeGrafter"/>
</dbReference>
<evidence type="ECO:0000313" key="9">
    <source>
        <dbReference type="EMBL" id="KEZ22247.1"/>
    </source>
</evidence>
<dbReference type="InterPro" id="IPR036237">
    <property type="entry name" value="Xyl_isomerase-like_sf"/>
</dbReference>
<evidence type="ECO:0000256" key="5">
    <source>
        <dbReference type="ARBA" id="ARBA00022833"/>
    </source>
</evidence>
<feature type="binding site" evidence="7">
    <location>
        <position position="152"/>
    </location>
    <ligand>
        <name>Zn(2+)</name>
        <dbReference type="ChEBI" id="CHEBI:29105"/>
        <label>2</label>
    </ligand>
</feature>
<keyword evidence="6 7" id="KW-0234">DNA repair</keyword>
<accession>A0A084EWA5</accession>
<dbReference type="Pfam" id="PF01261">
    <property type="entry name" value="AP_endonuc_2"/>
    <property type="match status" value="1"/>
</dbReference>
<keyword evidence="10" id="KW-1185">Reference proteome</keyword>
<keyword evidence="4 7" id="KW-0378">Hydrolase</keyword>
<dbReference type="AlphaFoldDB" id="A0A084EWA5"/>
<dbReference type="PANTHER" id="PTHR21445">
    <property type="entry name" value="ENDONUCLEASE IV ENDODEOXYRIBONUCLEASE IV"/>
    <property type="match status" value="1"/>
</dbReference>
<dbReference type="FunFam" id="3.20.20.150:FF:000001">
    <property type="entry name" value="Probable endonuclease 4"/>
    <property type="match status" value="1"/>
</dbReference>
<evidence type="ECO:0000256" key="3">
    <source>
        <dbReference type="ARBA" id="ARBA00022763"/>
    </source>
</evidence>
<dbReference type="EC" id="3.1.21.2" evidence="7"/>
<dbReference type="SMART" id="SM00518">
    <property type="entry name" value="AP2Ec"/>
    <property type="match status" value="1"/>
</dbReference>
<feature type="binding site" evidence="7">
    <location>
        <position position="222"/>
    </location>
    <ligand>
        <name>Zn(2+)</name>
        <dbReference type="ChEBI" id="CHEBI:29105"/>
        <label>2</label>
    </ligand>
</feature>
<dbReference type="OrthoDB" id="9805666at2"/>
<keyword evidence="2 7" id="KW-0479">Metal-binding</keyword>
<evidence type="ECO:0000256" key="2">
    <source>
        <dbReference type="ARBA" id="ARBA00022723"/>
    </source>
</evidence>
<dbReference type="GO" id="GO:0008270">
    <property type="term" value="F:zinc ion binding"/>
    <property type="evidence" value="ECO:0007669"/>
    <property type="project" value="UniProtKB-UniRule"/>
</dbReference>
<dbReference type="eggNOG" id="COG0648">
    <property type="taxonomic scope" value="Bacteria"/>
</dbReference>
<comment type="cofactor">
    <cofactor evidence="7">
        <name>Zn(2+)</name>
        <dbReference type="ChEBI" id="CHEBI:29105"/>
    </cofactor>
    <text evidence="7">Binds 3 Zn(2+) ions.</text>
</comment>
<dbReference type="PROSITE" id="PS51432">
    <property type="entry name" value="AP_NUCLEASE_F2_4"/>
    <property type="match status" value="1"/>
</dbReference>
<dbReference type="InterPro" id="IPR001719">
    <property type="entry name" value="AP_endonuc_2"/>
</dbReference>
<dbReference type="Gene3D" id="3.20.20.150">
    <property type="entry name" value="Divalent-metal-dependent TIM barrel enzymes"/>
    <property type="match status" value="1"/>
</dbReference>
<feature type="binding site" evidence="7">
    <location>
        <position position="116"/>
    </location>
    <ligand>
        <name>Zn(2+)</name>
        <dbReference type="ChEBI" id="CHEBI:29105"/>
        <label>1</label>
    </ligand>
</feature>
<dbReference type="Proteomes" id="UP000028537">
    <property type="component" value="Unassembled WGS sequence"/>
</dbReference>
<comment type="function">
    <text evidence="7">Endonuclease IV plays a role in DNA repair. It cleaves phosphodiester bonds at apurinic or apyrimidinic (AP) sites, generating a 3'-hydroxyl group and a 5'-terminal sugar phosphate.</text>
</comment>
<dbReference type="PROSITE" id="PS00729">
    <property type="entry name" value="AP_NUCLEASE_F2_1"/>
    <property type="match status" value="1"/>
</dbReference>
<gene>
    <name evidence="7 9" type="primary">nfo</name>
    <name evidence="9" type="ORF">UDIV_6880</name>
</gene>
<dbReference type="InterPro" id="IPR018246">
    <property type="entry name" value="AP_endonuc_F2_Zn_BS"/>
</dbReference>
<feature type="binding site" evidence="7">
    <location>
        <position position="189"/>
    </location>
    <ligand>
        <name>Zn(2+)</name>
        <dbReference type="ChEBI" id="CHEBI:29105"/>
        <label>3</label>
    </ligand>
</feature>
<feature type="binding site" evidence="7">
    <location>
        <position position="237"/>
    </location>
    <ligand>
        <name>Zn(2+)</name>
        <dbReference type="ChEBI" id="CHEBI:29105"/>
        <label>3</label>
    </ligand>
</feature>
<dbReference type="GO" id="GO:0006284">
    <property type="term" value="P:base-excision repair"/>
    <property type="evidence" value="ECO:0007669"/>
    <property type="project" value="TreeGrafter"/>
</dbReference>
<keyword evidence="3 7" id="KW-0227">DNA damage</keyword>
<comment type="caution">
    <text evidence="9">The sequence shown here is derived from an EMBL/GenBank/DDBJ whole genome shotgun (WGS) entry which is preliminary data.</text>
</comment>
<proteinExistence type="inferred from homology"/>
<evidence type="ECO:0000256" key="4">
    <source>
        <dbReference type="ARBA" id="ARBA00022801"/>
    </source>
</evidence>
<dbReference type="PROSITE" id="PS00730">
    <property type="entry name" value="AP_NUCLEASE_F2_2"/>
    <property type="match status" value="1"/>
</dbReference>
<dbReference type="CDD" id="cd00019">
    <property type="entry name" value="AP2Ec"/>
    <property type="match status" value="1"/>
</dbReference>
<evidence type="ECO:0000259" key="8">
    <source>
        <dbReference type="Pfam" id="PF01261"/>
    </source>
</evidence>
<comment type="similarity">
    <text evidence="1 7">Belongs to the AP endonuclease 2 family.</text>
</comment>
<protein>
    <recommendedName>
        <fullName evidence="7">Probable endonuclease 4</fullName>
        <ecNumber evidence="7">3.1.21.2</ecNumber>
    </recommendedName>
    <alternativeName>
        <fullName evidence="7">Endodeoxyribonuclease IV</fullName>
    </alternativeName>
    <alternativeName>
        <fullName evidence="7">Endonuclease IV</fullName>
    </alternativeName>
</protein>
<dbReference type="EMBL" id="JFDP01000087">
    <property type="protein sequence ID" value="KEZ22247.1"/>
    <property type="molecule type" value="Genomic_DNA"/>
</dbReference>
<evidence type="ECO:0000256" key="7">
    <source>
        <dbReference type="HAMAP-Rule" id="MF_00152"/>
    </source>
</evidence>
<sequence length="305" mass="34599">MSKEYNLIIGSHVSLKAKDFFLGSVKEAISYNANTFMVYTGAPQNTKRQPVEQFKIDEAFELLKANNIDPKNLVVHAPYIINPCSAKNETRKLAADFLIKEIERTAAMGIKYIVLHPGSALGQDLETATKQVAYALNNAFKLVDNDVVVCLETMSGKGSEIGINTAQLKMIIDQIENKDRIGVCLDTCHLHEGGIDLTPASFDQYLEDFDQQIGLEYIKVLHINDSKNPISSHKDRHENLGYGYIGFDALIHILYHPKLNHLPKILETPWFDIDDKNSVPIYKYEIEMIKNKQWFDIKKQLTNNK</sequence>
<dbReference type="NCBIfam" id="TIGR00587">
    <property type="entry name" value="nfo"/>
    <property type="match status" value="1"/>
</dbReference>
<dbReference type="NCBIfam" id="NF002196">
    <property type="entry name" value="PRK01060.1-1"/>
    <property type="match status" value="1"/>
</dbReference>
<feature type="binding site" evidence="7">
    <location>
        <position position="186"/>
    </location>
    <ligand>
        <name>Zn(2+)</name>
        <dbReference type="ChEBI" id="CHEBI:29105"/>
        <label>2</label>
    </ligand>
</feature>
<keyword evidence="5 7" id="KW-0862">Zinc</keyword>
<feature type="binding site" evidence="7">
    <location>
        <position position="235"/>
    </location>
    <ligand>
        <name>Zn(2+)</name>
        <dbReference type="ChEBI" id="CHEBI:29105"/>
        <label>3</label>
    </ligand>
</feature>
<dbReference type="InterPro" id="IPR013022">
    <property type="entry name" value="Xyl_isomerase-like_TIM-brl"/>
</dbReference>
<dbReference type="PANTHER" id="PTHR21445:SF0">
    <property type="entry name" value="APURINIC-APYRIMIDINIC ENDONUCLEASE"/>
    <property type="match status" value="1"/>
</dbReference>
<dbReference type="HAMAP" id="MF_00152">
    <property type="entry name" value="Nfo"/>
    <property type="match status" value="1"/>
</dbReference>
<evidence type="ECO:0000313" key="10">
    <source>
        <dbReference type="Proteomes" id="UP000028537"/>
    </source>
</evidence>
<dbReference type="GO" id="GO:0008081">
    <property type="term" value="F:phosphoric diester hydrolase activity"/>
    <property type="evidence" value="ECO:0007669"/>
    <property type="project" value="TreeGrafter"/>
</dbReference>
<feature type="binding site" evidence="7">
    <location>
        <position position="267"/>
    </location>
    <ligand>
        <name>Zn(2+)</name>
        <dbReference type="ChEBI" id="CHEBI:29105"/>
        <label>2</label>
    </ligand>
</feature>
<dbReference type="RefSeq" id="WP_038103556.1">
    <property type="nucleotide sequence ID" value="NZ_JFDP01000087.1"/>
</dbReference>
<dbReference type="GO" id="GO:0008833">
    <property type="term" value="F:deoxyribonuclease IV (phage-T4-induced) activity"/>
    <property type="evidence" value="ECO:0007669"/>
    <property type="project" value="UniProtKB-UniRule"/>
</dbReference>
<evidence type="ECO:0000256" key="6">
    <source>
        <dbReference type="ARBA" id="ARBA00023204"/>
    </source>
</evidence>
<keyword evidence="7 9" id="KW-0255">Endonuclease</keyword>
<name>A0A084EWA5_9BACT</name>
<organism evidence="9 10">
    <name type="scientific">Ureaplasma diversum NCTC 246</name>
    <dbReference type="NCBI Taxonomy" id="1188241"/>
    <lineage>
        <taxon>Bacteria</taxon>
        <taxon>Bacillati</taxon>
        <taxon>Mycoplasmatota</taxon>
        <taxon>Mycoplasmoidales</taxon>
        <taxon>Mycoplasmoidaceae</taxon>
        <taxon>Ureaplasma</taxon>
    </lineage>
</organism>
<dbReference type="GO" id="GO:0003677">
    <property type="term" value="F:DNA binding"/>
    <property type="evidence" value="ECO:0007669"/>
    <property type="project" value="InterPro"/>
</dbReference>
<reference evidence="9 10" key="1">
    <citation type="submission" date="2014-02" db="EMBL/GenBank/DDBJ databases">
        <title>Genome sequence of Ureaplasma diversum strain 246.</title>
        <authorList>
            <person name="Sirand-Pugnet P."/>
            <person name="Breton M."/>
            <person name="Dordet-Frisoni E."/>
            <person name="Baranowski E."/>
            <person name="Barre A."/>
            <person name="Couture C."/>
            <person name="Dupuy V."/>
            <person name="Gaurivaud P."/>
            <person name="Jacob D."/>
            <person name="Lemaitre C."/>
            <person name="Manso-Silvan L."/>
            <person name="Nikolski M."/>
            <person name="Nouvel L.-X."/>
            <person name="Poumarat F."/>
            <person name="Tardy F."/>
            <person name="Thebault P."/>
            <person name="Theil S."/>
            <person name="Citti C."/>
            <person name="Thiaucourt F."/>
            <person name="Blanchard A."/>
        </authorList>
    </citation>
    <scope>NUCLEOTIDE SEQUENCE [LARGE SCALE GENOMIC DNA]</scope>
    <source>
        <strain evidence="9 10">NCTC 246</strain>
    </source>
</reference>
<comment type="catalytic activity">
    <reaction evidence="7">
        <text>Endonucleolytic cleavage to 5'-phosphooligonucleotide end-products.</text>
        <dbReference type="EC" id="3.1.21.2"/>
    </reaction>
</comment>
<feature type="binding site" evidence="7">
    <location>
        <position position="76"/>
    </location>
    <ligand>
        <name>Zn(2+)</name>
        <dbReference type="ChEBI" id="CHEBI:29105"/>
        <label>1</label>
    </ligand>
</feature>
<feature type="domain" description="Xylose isomerase-like TIM barrel" evidence="8">
    <location>
        <begin position="26"/>
        <end position="291"/>
    </location>
</feature>